<dbReference type="Proteomes" id="UP001179952">
    <property type="component" value="Unassembled WGS sequence"/>
</dbReference>
<gene>
    <name evidence="1" type="ORF">QJS04_geneDACA022173</name>
</gene>
<reference evidence="1" key="1">
    <citation type="journal article" date="2023" name="Nat. Commun.">
        <title>Diploid and tetraploid genomes of Acorus and the evolution of monocots.</title>
        <authorList>
            <person name="Ma L."/>
            <person name="Liu K.W."/>
            <person name="Li Z."/>
            <person name="Hsiao Y.Y."/>
            <person name="Qi Y."/>
            <person name="Fu T."/>
            <person name="Tang G.D."/>
            <person name="Zhang D."/>
            <person name="Sun W.H."/>
            <person name="Liu D.K."/>
            <person name="Li Y."/>
            <person name="Chen G.Z."/>
            <person name="Liu X.D."/>
            <person name="Liao X.Y."/>
            <person name="Jiang Y.T."/>
            <person name="Yu X."/>
            <person name="Hao Y."/>
            <person name="Huang J."/>
            <person name="Zhao X.W."/>
            <person name="Ke S."/>
            <person name="Chen Y.Y."/>
            <person name="Wu W.L."/>
            <person name="Hsu J.L."/>
            <person name="Lin Y.F."/>
            <person name="Huang M.D."/>
            <person name="Li C.Y."/>
            <person name="Huang L."/>
            <person name="Wang Z.W."/>
            <person name="Zhao X."/>
            <person name="Zhong W.Y."/>
            <person name="Peng D.H."/>
            <person name="Ahmad S."/>
            <person name="Lan S."/>
            <person name="Zhang J.S."/>
            <person name="Tsai W.C."/>
            <person name="Van de Peer Y."/>
            <person name="Liu Z.J."/>
        </authorList>
    </citation>
    <scope>NUCLEOTIDE SEQUENCE</scope>
    <source>
        <strain evidence="1">SCP</strain>
    </source>
</reference>
<accession>A0AAV9BPR3</accession>
<evidence type="ECO:0000313" key="2">
    <source>
        <dbReference type="Proteomes" id="UP001179952"/>
    </source>
</evidence>
<evidence type="ECO:0000313" key="1">
    <source>
        <dbReference type="EMBL" id="KAK1278620.1"/>
    </source>
</evidence>
<name>A0AAV9BPR3_ACOGR</name>
<dbReference type="EMBL" id="JAUJYN010000002">
    <property type="protein sequence ID" value="KAK1278620.1"/>
    <property type="molecule type" value="Genomic_DNA"/>
</dbReference>
<comment type="caution">
    <text evidence="1">The sequence shown here is derived from an EMBL/GenBank/DDBJ whole genome shotgun (WGS) entry which is preliminary data.</text>
</comment>
<organism evidence="1 2">
    <name type="scientific">Acorus gramineus</name>
    <name type="common">Dwarf sweet flag</name>
    <dbReference type="NCBI Taxonomy" id="55184"/>
    <lineage>
        <taxon>Eukaryota</taxon>
        <taxon>Viridiplantae</taxon>
        <taxon>Streptophyta</taxon>
        <taxon>Embryophyta</taxon>
        <taxon>Tracheophyta</taxon>
        <taxon>Spermatophyta</taxon>
        <taxon>Magnoliopsida</taxon>
        <taxon>Liliopsida</taxon>
        <taxon>Acoraceae</taxon>
        <taxon>Acorus</taxon>
    </lineage>
</organism>
<sequence>MEYIDYTYRQLYGDGAAFIHTERVQSYLYELYSEYVINSGAYHFLDKNESTIGDDFD</sequence>
<protein>
    <recommendedName>
        <fullName evidence="3">MHC class II antigen beta chain</fullName>
    </recommendedName>
</protein>
<dbReference type="AlphaFoldDB" id="A0AAV9BPR3"/>
<reference evidence="1" key="2">
    <citation type="submission" date="2023-06" db="EMBL/GenBank/DDBJ databases">
        <authorList>
            <person name="Ma L."/>
            <person name="Liu K.-W."/>
            <person name="Li Z."/>
            <person name="Hsiao Y.-Y."/>
            <person name="Qi Y."/>
            <person name="Fu T."/>
            <person name="Tang G."/>
            <person name="Zhang D."/>
            <person name="Sun W.-H."/>
            <person name="Liu D.-K."/>
            <person name="Li Y."/>
            <person name="Chen G.-Z."/>
            <person name="Liu X.-D."/>
            <person name="Liao X.-Y."/>
            <person name="Jiang Y.-T."/>
            <person name="Yu X."/>
            <person name="Hao Y."/>
            <person name="Huang J."/>
            <person name="Zhao X.-W."/>
            <person name="Ke S."/>
            <person name="Chen Y.-Y."/>
            <person name="Wu W.-L."/>
            <person name="Hsu J.-L."/>
            <person name="Lin Y.-F."/>
            <person name="Huang M.-D."/>
            <person name="Li C.-Y."/>
            <person name="Huang L."/>
            <person name="Wang Z.-W."/>
            <person name="Zhao X."/>
            <person name="Zhong W.-Y."/>
            <person name="Peng D.-H."/>
            <person name="Ahmad S."/>
            <person name="Lan S."/>
            <person name="Zhang J.-S."/>
            <person name="Tsai W.-C."/>
            <person name="Van De Peer Y."/>
            <person name="Liu Z.-J."/>
        </authorList>
    </citation>
    <scope>NUCLEOTIDE SEQUENCE</scope>
    <source>
        <strain evidence="1">SCP</strain>
        <tissue evidence="1">Leaves</tissue>
    </source>
</reference>
<proteinExistence type="predicted"/>
<keyword evidence="2" id="KW-1185">Reference proteome</keyword>
<evidence type="ECO:0008006" key="3">
    <source>
        <dbReference type="Google" id="ProtNLM"/>
    </source>
</evidence>